<protein>
    <recommendedName>
        <fullName evidence="4">Lipoprotein</fullName>
    </recommendedName>
</protein>
<proteinExistence type="predicted"/>
<organism evidence="2 3">
    <name type="scientific">Azoarcus indigens</name>
    <dbReference type="NCBI Taxonomy" id="29545"/>
    <lineage>
        <taxon>Bacteria</taxon>
        <taxon>Pseudomonadati</taxon>
        <taxon>Pseudomonadota</taxon>
        <taxon>Betaproteobacteria</taxon>
        <taxon>Rhodocyclales</taxon>
        <taxon>Zoogloeaceae</taxon>
        <taxon>Azoarcus</taxon>
    </lineage>
</organism>
<name>A0A4R6DYQ8_9RHOO</name>
<feature type="chain" id="PRO_5020844308" description="Lipoprotein" evidence="1">
    <location>
        <begin position="28"/>
        <end position="143"/>
    </location>
</feature>
<feature type="signal peptide" evidence="1">
    <location>
        <begin position="1"/>
        <end position="27"/>
    </location>
</feature>
<reference evidence="2 3" key="1">
    <citation type="submission" date="2019-03" db="EMBL/GenBank/DDBJ databases">
        <title>Genomic Encyclopedia of Type Strains, Phase IV (KMG-IV): sequencing the most valuable type-strain genomes for metagenomic binning, comparative biology and taxonomic classification.</title>
        <authorList>
            <person name="Goeker M."/>
        </authorList>
    </citation>
    <scope>NUCLEOTIDE SEQUENCE [LARGE SCALE GENOMIC DNA]</scope>
    <source>
        <strain evidence="2 3">DSM 12121</strain>
    </source>
</reference>
<keyword evidence="3" id="KW-1185">Reference proteome</keyword>
<sequence>MTSALPRILLALAALPLLTACENNATAYSIDGSQHALILVREQRWLWDSSVEQAVVASRLPDCQRKVTIHPGPTVMEEMQVYEAGDRLWALHQGNRWYLAGTDRCLVQDWDNAGGEPPGPLVGRFQLRDGAPVFTREATPAAQ</sequence>
<dbReference type="EMBL" id="SNVV01000009">
    <property type="protein sequence ID" value="TDN50487.1"/>
    <property type="molecule type" value="Genomic_DNA"/>
</dbReference>
<accession>A0A4R6DYQ8</accession>
<comment type="caution">
    <text evidence="2">The sequence shown here is derived from an EMBL/GenBank/DDBJ whole genome shotgun (WGS) entry which is preliminary data.</text>
</comment>
<evidence type="ECO:0000313" key="3">
    <source>
        <dbReference type="Proteomes" id="UP000295129"/>
    </source>
</evidence>
<dbReference type="RefSeq" id="WP_133591778.1">
    <property type="nucleotide sequence ID" value="NZ_SNVV01000009.1"/>
</dbReference>
<dbReference type="PROSITE" id="PS51257">
    <property type="entry name" value="PROKAR_LIPOPROTEIN"/>
    <property type="match status" value="1"/>
</dbReference>
<evidence type="ECO:0000256" key="1">
    <source>
        <dbReference type="SAM" id="SignalP"/>
    </source>
</evidence>
<evidence type="ECO:0008006" key="4">
    <source>
        <dbReference type="Google" id="ProtNLM"/>
    </source>
</evidence>
<dbReference type="AlphaFoldDB" id="A0A4R6DYQ8"/>
<keyword evidence="1" id="KW-0732">Signal</keyword>
<dbReference type="OrthoDB" id="5297723at2"/>
<gene>
    <name evidence="2" type="ORF">C7389_109183</name>
</gene>
<evidence type="ECO:0000313" key="2">
    <source>
        <dbReference type="EMBL" id="TDN50487.1"/>
    </source>
</evidence>
<dbReference type="Proteomes" id="UP000295129">
    <property type="component" value="Unassembled WGS sequence"/>
</dbReference>